<dbReference type="PANTHER" id="PTHR15741">
    <property type="entry name" value="BASIC HELIX-LOOP-HELIX ZIP TRANSCRIPTION FACTOR"/>
    <property type="match status" value="1"/>
</dbReference>
<keyword evidence="2" id="KW-0805">Transcription regulation</keyword>
<proteinExistence type="predicted"/>
<gene>
    <name evidence="8" type="ORF">AGABI1DRAFT_129166</name>
</gene>
<keyword evidence="9" id="KW-1185">Reference proteome</keyword>
<evidence type="ECO:0000256" key="2">
    <source>
        <dbReference type="ARBA" id="ARBA00023015"/>
    </source>
</evidence>
<dbReference type="GO" id="GO:0000981">
    <property type="term" value="F:DNA-binding transcription factor activity, RNA polymerase II-specific"/>
    <property type="evidence" value="ECO:0007669"/>
    <property type="project" value="TreeGrafter"/>
</dbReference>
<dbReference type="PANTHER" id="PTHR15741:SF27">
    <property type="entry name" value="TRANSCRIPTION FACTOR AP-4"/>
    <property type="match status" value="1"/>
</dbReference>
<dbReference type="Proteomes" id="UP000008493">
    <property type="component" value="Unassembled WGS sequence"/>
</dbReference>
<dbReference type="PROSITE" id="PS50888">
    <property type="entry name" value="BHLH"/>
    <property type="match status" value="1"/>
</dbReference>
<dbReference type="InterPro" id="IPR052207">
    <property type="entry name" value="Max-like/E-box_TFs"/>
</dbReference>
<evidence type="ECO:0000256" key="4">
    <source>
        <dbReference type="ARBA" id="ARBA00023163"/>
    </source>
</evidence>
<feature type="compositionally biased region" description="Polar residues" evidence="6">
    <location>
        <begin position="171"/>
        <end position="182"/>
    </location>
</feature>
<evidence type="ECO:0000256" key="5">
    <source>
        <dbReference type="ARBA" id="ARBA00023242"/>
    </source>
</evidence>
<name>K5X7D5_AGABU</name>
<organism evidence="8 9">
    <name type="scientific">Agaricus bisporus var. burnettii (strain JB137-S8 / ATCC MYA-4627 / FGSC 10392)</name>
    <name type="common">White button mushroom</name>
    <dbReference type="NCBI Taxonomy" id="597362"/>
    <lineage>
        <taxon>Eukaryota</taxon>
        <taxon>Fungi</taxon>
        <taxon>Dikarya</taxon>
        <taxon>Basidiomycota</taxon>
        <taxon>Agaricomycotina</taxon>
        <taxon>Agaricomycetes</taxon>
        <taxon>Agaricomycetidae</taxon>
        <taxon>Agaricales</taxon>
        <taxon>Agaricineae</taxon>
        <taxon>Agaricaceae</taxon>
        <taxon>Agaricus</taxon>
    </lineage>
</organism>
<sequence length="368" mass="40783">MDLLSPQESHAFQAFLSSMDYTDLSPTEWALLNGPNQPDDGDIFPRSSQALAKATKDLMSGRWDSFSQQLQESNPNQPHLQHSNDYGSHRSRCETFPFLNPKSHLQQPALSLSPHTHDFRSQLASSSETSTTTTPASPHPPFNFPDQTLSHSIQLPQAQLHQSLSRHRRASSPTAKRSSVTHTVKRRKPSPSTTPSVASLAKQSLLSPSQKKANHIQSEQKRRANIRRGYEALCDTVPALRDAIREEEEGEVRMSQLESGSSGKSSRSKRKRRDGGGDGDKMDGRAGPRSENVVLSKTIEYIHDLINERSALLTRLQRAKMALSAGHPALETTCVPLWEREWKGGEGKFIGDGVDDEDENNEDGCDSS</sequence>
<keyword evidence="3" id="KW-0238">DNA-binding</keyword>
<accession>K5X7D5</accession>
<keyword evidence="4" id="KW-0804">Transcription</keyword>
<dbReference type="GO" id="GO:0046983">
    <property type="term" value="F:protein dimerization activity"/>
    <property type="evidence" value="ECO:0007669"/>
    <property type="project" value="InterPro"/>
</dbReference>
<feature type="region of interest" description="Disordered" evidence="6">
    <location>
        <begin position="69"/>
        <end position="100"/>
    </location>
</feature>
<dbReference type="InterPro" id="IPR011598">
    <property type="entry name" value="bHLH_dom"/>
</dbReference>
<feature type="compositionally biased region" description="Polar residues" evidence="6">
    <location>
        <begin position="190"/>
        <end position="217"/>
    </location>
</feature>
<dbReference type="EMBL" id="JH971391">
    <property type="protein sequence ID" value="EKM78892.1"/>
    <property type="molecule type" value="Genomic_DNA"/>
</dbReference>
<feature type="compositionally biased region" description="Low complexity" evidence="6">
    <location>
        <begin position="125"/>
        <end position="136"/>
    </location>
</feature>
<feature type="compositionally biased region" description="Basic and acidic residues" evidence="6">
    <location>
        <begin position="274"/>
        <end position="288"/>
    </location>
</feature>
<feature type="domain" description="BHLH" evidence="7">
    <location>
        <begin position="210"/>
        <end position="305"/>
    </location>
</feature>
<feature type="region of interest" description="Disordered" evidence="6">
    <location>
        <begin position="117"/>
        <end position="223"/>
    </location>
</feature>
<evidence type="ECO:0000313" key="8">
    <source>
        <dbReference type="EMBL" id="EKM78892.1"/>
    </source>
</evidence>
<feature type="compositionally biased region" description="Polar residues" evidence="6">
    <location>
        <begin position="69"/>
        <end position="86"/>
    </location>
</feature>
<dbReference type="OrthoDB" id="5778525at2759"/>
<dbReference type="InParanoid" id="K5X7D5"/>
<feature type="compositionally biased region" description="Acidic residues" evidence="6">
    <location>
        <begin position="353"/>
        <end position="368"/>
    </location>
</feature>
<dbReference type="AlphaFoldDB" id="K5X7D5"/>
<evidence type="ECO:0000256" key="3">
    <source>
        <dbReference type="ARBA" id="ARBA00023125"/>
    </source>
</evidence>
<comment type="subcellular location">
    <subcellularLocation>
        <location evidence="1">Nucleus</location>
    </subcellularLocation>
</comment>
<dbReference type="InterPro" id="IPR036638">
    <property type="entry name" value="HLH_DNA-bd_sf"/>
</dbReference>
<dbReference type="eggNOG" id="ENOG502S7SS">
    <property type="taxonomic scope" value="Eukaryota"/>
</dbReference>
<dbReference type="GO" id="GO:0000978">
    <property type="term" value="F:RNA polymerase II cis-regulatory region sequence-specific DNA binding"/>
    <property type="evidence" value="ECO:0007669"/>
    <property type="project" value="TreeGrafter"/>
</dbReference>
<dbReference type="STRING" id="597362.K5X7D5"/>
<dbReference type="SUPFAM" id="SSF47459">
    <property type="entry name" value="HLH, helix-loop-helix DNA-binding domain"/>
    <property type="match status" value="1"/>
</dbReference>
<evidence type="ECO:0000259" key="7">
    <source>
        <dbReference type="PROSITE" id="PS50888"/>
    </source>
</evidence>
<dbReference type="OMA" id="QESHAFQ"/>
<feature type="region of interest" description="Disordered" evidence="6">
    <location>
        <begin position="348"/>
        <end position="368"/>
    </location>
</feature>
<feature type="compositionally biased region" description="Polar residues" evidence="6">
    <location>
        <begin position="145"/>
        <end position="163"/>
    </location>
</feature>
<dbReference type="KEGG" id="abp:AGABI1DRAFT129166"/>
<dbReference type="GeneID" id="18826941"/>
<protein>
    <recommendedName>
        <fullName evidence="7">BHLH domain-containing protein</fullName>
    </recommendedName>
</protein>
<feature type="region of interest" description="Disordered" evidence="6">
    <location>
        <begin position="246"/>
        <end position="291"/>
    </location>
</feature>
<dbReference type="RefSeq" id="XP_007330665.1">
    <property type="nucleotide sequence ID" value="XM_007330603.1"/>
</dbReference>
<keyword evidence="5" id="KW-0539">Nucleus</keyword>
<dbReference type="Gene3D" id="4.10.280.10">
    <property type="entry name" value="Helix-loop-helix DNA-binding domain"/>
    <property type="match status" value="1"/>
</dbReference>
<dbReference type="HOGENOM" id="CLU_051713_0_0_1"/>
<dbReference type="GO" id="GO:0005634">
    <property type="term" value="C:nucleus"/>
    <property type="evidence" value="ECO:0007669"/>
    <property type="project" value="UniProtKB-SubCell"/>
</dbReference>
<reference evidence="9" key="1">
    <citation type="journal article" date="2012" name="Proc. Natl. Acad. Sci. U.S.A.">
        <title>Genome sequence of the button mushroom Agaricus bisporus reveals mechanisms governing adaptation to a humic-rich ecological niche.</title>
        <authorList>
            <person name="Morin E."/>
            <person name="Kohler A."/>
            <person name="Baker A.R."/>
            <person name="Foulongne-Oriol M."/>
            <person name="Lombard V."/>
            <person name="Nagy L.G."/>
            <person name="Ohm R.A."/>
            <person name="Patyshakuliyeva A."/>
            <person name="Brun A."/>
            <person name="Aerts A.L."/>
            <person name="Bailey A.M."/>
            <person name="Billette C."/>
            <person name="Coutinho P.M."/>
            <person name="Deakin G."/>
            <person name="Doddapaneni H."/>
            <person name="Floudas D."/>
            <person name="Grimwood J."/>
            <person name="Hilden K."/>
            <person name="Kuees U."/>
            <person name="LaButti K.M."/>
            <person name="Lapidus A."/>
            <person name="Lindquist E.A."/>
            <person name="Lucas S.M."/>
            <person name="Murat C."/>
            <person name="Riley R.W."/>
            <person name="Salamov A.A."/>
            <person name="Schmutz J."/>
            <person name="Subramanian V."/>
            <person name="Woesten H.A.B."/>
            <person name="Xu J."/>
            <person name="Eastwood D.C."/>
            <person name="Foster G.D."/>
            <person name="Sonnenberg A.S."/>
            <person name="Cullen D."/>
            <person name="de Vries R.P."/>
            <person name="Lundell T."/>
            <person name="Hibbett D.S."/>
            <person name="Henrissat B."/>
            <person name="Burton K.S."/>
            <person name="Kerrigan R.W."/>
            <person name="Challen M.P."/>
            <person name="Grigoriev I.V."/>
            <person name="Martin F."/>
        </authorList>
    </citation>
    <scope>NUCLEOTIDE SEQUENCE [LARGE SCALE GENOMIC DNA]</scope>
    <source>
        <strain evidence="9">JB137-S8 / ATCC MYA-4627 / FGSC 10392</strain>
    </source>
</reference>
<evidence type="ECO:0000256" key="1">
    <source>
        <dbReference type="ARBA" id="ARBA00004123"/>
    </source>
</evidence>
<evidence type="ECO:0000313" key="9">
    <source>
        <dbReference type="Proteomes" id="UP000008493"/>
    </source>
</evidence>
<evidence type="ECO:0000256" key="6">
    <source>
        <dbReference type="SAM" id="MobiDB-lite"/>
    </source>
</evidence>